<feature type="compositionally biased region" description="Basic and acidic residues" evidence="1">
    <location>
        <begin position="59"/>
        <end position="74"/>
    </location>
</feature>
<comment type="caution">
    <text evidence="2">The sequence shown here is derived from an EMBL/GenBank/DDBJ whole genome shotgun (WGS) entry which is preliminary data.</text>
</comment>
<feature type="region of interest" description="Disordered" evidence="1">
    <location>
        <begin position="49"/>
        <end position="94"/>
    </location>
</feature>
<keyword evidence="3" id="KW-1185">Reference proteome</keyword>
<dbReference type="EMBL" id="JAUYZG010000020">
    <property type="protein sequence ID" value="KAK2876849.1"/>
    <property type="molecule type" value="Genomic_DNA"/>
</dbReference>
<organism evidence="2 3">
    <name type="scientific">Cirrhinus molitorella</name>
    <name type="common">mud carp</name>
    <dbReference type="NCBI Taxonomy" id="172907"/>
    <lineage>
        <taxon>Eukaryota</taxon>
        <taxon>Metazoa</taxon>
        <taxon>Chordata</taxon>
        <taxon>Craniata</taxon>
        <taxon>Vertebrata</taxon>
        <taxon>Euteleostomi</taxon>
        <taxon>Actinopterygii</taxon>
        <taxon>Neopterygii</taxon>
        <taxon>Teleostei</taxon>
        <taxon>Ostariophysi</taxon>
        <taxon>Cypriniformes</taxon>
        <taxon>Cyprinidae</taxon>
        <taxon>Labeoninae</taxon>
        <taxon>Labeonini</taxon>
        <taxon>Cirrhinus</taxon>
    </lineage>
</organism>
<evidence type="ECO:0000256" key="1">
    <source>
        <dbReference type="SAM" id="MobiDB-lite"/>
    </source>
</evidence>
<protein>
    <submittedName>
        <fullName evidence="2">Uncharacterized protein</fullName>
    </submittedName>
</protein>
<evidence type="ECO:0000313" key="3">
    <source>
        <dbReference type="Proteomes" id="UP001187343"/>
    </source>
</evidence>
<sequence>MDHKKSKVLRNELRSAKSCGGALQRPGVSRRCVWDALVRLLKEMGTVQLRSPKTGRRNAVKEGHEDSIREEKRSSLQLKANPKGVEQSTCTSNQQTMRQGLRFLGIDREFLKTGLPGPGIILLGLPNPSVT</sequence>
<dbReference type="AlphaFoldDB" id="A0AA88P647"/>
<dbReference type="Proteomes" id="UP001187343">
    <property type="component" value="Unassembled WGS sequence"/>
</dbReference>
<accession>A0AA88P647</accession>
<reference evidence="2" key="1">
    <citation type="submission" date="2023-08" db="EMBL/GenBank/DDBJ databases">
        <title>Chromosome-level Genome Assembly of mud carp (Cirrhinus molitorella).</title>
        <authorList>
            <person name="Liu H."/>
        </authorList>
    </citation>
    <scope>NUCLEOTIDE SEQUENCE</scope>
    <source>
        <strain evidence="2">Prfri</strain>
        <tissue evidence="2">Muscle</tissue>
    </source>
</reference>
<name>A0AA88P647_9TELE</name>
<proteinExistence type="predicted"/>
<evidence type="ECO:0000313" key="2">
    <source>
        <dbReference type="EMBL" id="KAK2876849.1"/>
    </source>
</evidence>
<gene>
    <name evidence="2" type="ORF">Q8A67_020945</name>
</gene>